<dbReference type="PANTHER" id="PTHR43394">
    <property type="entry name" value="ATP-DEPENDENT PERMEASE MDL1, MITOCHONDRIAL"/>
    <property type="match status" value="1"/>
</dbReference>
<evidence type="ECO:0000256" key="6">
    <source>
        <dbReference type="ARBA" id="ARBA00023136"/>
    </source>
</evidence>
<evidence type="ECO:0000313" key="11">
    <source>
        <dbReference type="Proteomes" id="UP001501288"/>
    </source>
</evidence>
<evidence type="ECO:0000256" key="1">
    <source>
        <dbReference type="ARBA" id="ARBA00004651"/>
    </source>
</evidence>
<keyword evidence="6 7" id="KW-0472">Membrane</keyword>
<dbReference type="InterPro" id="IPR003593">
    <property type="entry name" value="AAA+_ATPase"/>
</dbReference>
<keyword evidence="4 10" id="KW-0067">ATP-binding</keyword>
<dbReference type="InterPro" id="IPR036640">
    <property type="entry name" value="ABC1_TM_sf"/>
</dbReference>
<evidence type="ECO:0000256" key="4">
    <source>
        <dbReference type="ARBA" id="ARBA00022840"/>
    </source>
</evidence>
<sequence length="587" mass="63514">MRGCGATLEAVLLRLLRERLAPYRGLLAGIVVVQLVSVLTSLYLPNLNADIIDRGVVTGDTDYIWRTGGWMLLVSFVSVIASISAAWFASRTAMSVGRDLRSRVFHTVLGFSSREVGQFGAPSLITRSTNDVQQVQMLVLMACNLMVMAPIMMIGGITMALRQDVGLSWLVVVAVPTLAVLIGLIVVRMVPGFRLVQERLDVVNRVMREHLSGIRVIRAFVREPHELERFGEANDNLARASLRVGNLMALMFPSVFLVMNVSTVAIWWFGGHRVAAGDMQIGALTAYMTYLIQILMAVMMATFMFVMIPRASVAAERIGEVLGTSPSVVPPADPQRPTESHGVVELDGATMCYPGADAPVLRGITLRAEPGTTVAIVGSTGSGKSTLLSLVARLIDVTDGAVRIDGVDVRDLDPEALWGRIGIVPQQAYLFSGTVATNLRYGNPDATDDELWQALEIAQARDLVERMDGGLDAAIDQGGTNVSGGQRQRLCIARALVASANIYLFDDSFSALDVATDRRLREALAPHVRHATVFVVAQRISSIRDADQILVLEDGAAVGLGTHHELLESCPEYREIVESQLGSRDAA</sequence>
<proteinExistence type="predicted"/>
<dbReference type="InterPro" id="IPR011527">
    <property type="entry name" value="ABC1_TM_dom"/>
</dbReference>
<gene>
    <name evidence="10" type="ORF">GCM10009762_03770</name>
</gene>
<dbReference type="Pfam" id="PF00005">
    <property type="entry name" value="ABC_tran"/>
    <property type="match status" value="1"/>
</dbReference>
<dbReference type="InterPro" id="IPR003439">
    <property type="entry name" value="ABC_transporter-like_ATP-bd"/>
</dbReference>
<keyword evidence="5 7" id="KW-1133">Transmembrane helix</keyword>
<feature type="transmembrane region" description="Helical" evidence="7">
    <location>
        <begin position="167"/>
        <end position="190"/>
    </location>
</feature>
<feature type="transmembrane region" description="Helical" evidence="7">
    <location>
        <begin position="247"/>
        <end position="270"/>
    </location>
</feature>
<dbReference type="InterPro" id="IPR039421">
    <property type="entry name" value="Type_1_exporter"/>
</dbReference>
<dbReference type="CDD" id="cd18548">
    <property type="entry name" value="ABC_6TM_Tm287_like"/>
    <property type="match status" value="1"/>
</dbReference>
<evidence type="ECO:0000256" key="2">
    <source>
        <dbReference type="ARBA" id="ARBA00022692"/>
    </source>
</evidence>
<dbReference type="SUPFAM" id="SSF90123">
    <property type="entry name" value="ABC transporter transmembrane region"/>
    <property type="match status" value="1"/>
</dbReference>
<dbReference type="Proteomes" id="UP001501288">
    <property type="component" value="Unassembled WGS sequence"/>
</dbReference>
<dbReference type="PROSITE" id="PS50893">
    <property type="entry name" value="ABC_TRANSPORTER_2"/>
    <property type="match status" value="1"/>
</dbReference>
<feature type="transmembrane region" description="Helical" evidence="7">
    <location>
        <begin position="21"/>
        <end position="43"/>
    </location>
</feature>
<evidence type="ECO:0000256" key="7">
    <source>
        <dbReference type="SAM" id="Phobius"/>
    </source>
</evidence>
<feature type="domain" description="ABC transporter" evidence="8">
    <location>
        <begin position="344"/>
        <end position="579"/>
    </location>
</feature>
<feature type="domain" description="ABC transmembrane type-1" evidence="9">
    <location>
        <begin position="28"/>
        <end position="310"/>
    </location>
</feature>
<feature type="transmembrane region" description="Helical" evidence="7">
    <location>
        <begin position="290"/>
        <end position="308"/>
    </location>
</feature>
<dbReference type="EMBL" id="BAAANV010000014">
    <property type="protein sequence ID" value="GAA1533023.1"/>
    <property type="molecule type" value="Genomic_DNA"/>
</dbReference>
<dbReference type="GO" id="GO:0005524">
    <property type="term" value="F:ATP binding"/>
    <property type="evidence" value="ECO:0007669"/>
    <property type="project" value="UniProtKB-KW"/>
</dbReference>
<keyword evidence="11" id="KW-1185">Reference proteome</keyword>
<keyword evidence="2 7" id="KW-0812">Transmembrane</keyword>
<accession>A0ABN2B5F6</accession>
<organism evidence="10 11">
    <name type="scientific">Dermacoccus barathri</name>
    <dbReference type="NCBI Taxonomy" id="322601"/>
    <lineage>
        <taxon>Bacteria</taxon>
        <taxon>Bacillati</taxon>
        <taxon>Actinomycetota</taxon>
        <taxon>Actinomycetes</taxon>
        <taxon>Micrococcales</taxon>
        <taxon>Dermacoccaceae</taxon>
        <taxon>Dermacoccus</taxon>
    </lineage>
</organism>
<dbReference type="Pfam" id="PF00664">
    <property type="entry name" value="ABC_membrane"/>
    <property type="match status" value="1"/>
</dbReference>
<dbReference type="PROSITE" id="PS50929">
    <property type="entry name" value="ABC_TM1F"/>
    <property type="match status" value="1"/>
</dbReference>
<name>A0ABN2B5F6_9MICO</name>
<protein>
    <submittedName>
        <fullName evidence="10">ABC transporter ATP-binding protein</fullName>
    </submittedName>
</protein>
<comment type="subcellular location">
    <subcellularLocation>
        <location evidence="1">Cell membrane</location>
        <topology evidence="1">Multi-pass membrane protein</topology>
    </subcellularLocation>
</comment>
<keyword evidence="3" id="KW-0547">Nucleotide-binding</keyword>
<evidence type="ECO:0000256" key="5">
    <source>
        <dbReference type="ARBA" id="ARBA00022989"/>
    </source>
</evidence>
<dbReference type="Gene3D" id="3.40.50.300">
    <property type="entry name" value="P-loop containing nucleotide triphosphate hydrolases"/>
    <property type="match status" value="1"/>
</dbReference>
<reference evidence="10 11" key="1">
    <citation type="journal article" date="2019" name="Int. J. Syst. Evol. Microbiol.">
        <title>The Global Catalogue of Microorganisms (GCM) 10K type strain sequencing project: providing services to taxonomists for standard genome sequencing and annotation.</title>
        <authorList>
            <consortium name="The Broad Institute Genomics Platform"/>
            <consortium name="The Broad Institute Genome Sequencing Center for Infectious Disease"/>
            <person name="Wu L."/>
            <person name="Ma J."/>
        </authorList>
    </citation>
    <scope>NUCLEOTIDE SEQUENCE [LARGE SCALE GENOMIC DNA]</scope>
    <source>
        <strain evidence="10 11">JCM 14588</strain>
    </source>
</reference>
<dbReference type="PROSITE" id="PS00211">
    <property type="entry name" value="ABC_TRANSPORTER_1"/>
    <property type="match status" value="1"/>
</dbReference>
<feature type="transmembrane region" description="Helical" evidence="7">
    <location>
        <begin position="63"/>
        <end position="88"/>
    </location>
</feature>
<evidence type="ECO:0000313" key="10">
    <source>
        <dbReference type="EMBL" id="GAA1533023.1"/>
    </source>
</evidence>
<evidence type="ECO:0000256" key="3">
    <source>
        <dbReference type="ARBA" id="ARBA00022741"/>
    </source>
</evidence>
<comment type="caution">
    <text evidence="10">The sequence shown here is derived from an EMBL/GenBank/DDBJ whole genome shotgun (WGS) entry which is preliminary data.</text>
</comment>
<dbReference type="SMART" id="SM00382">
    <property type="entry name" value="AAA"/>
    <property type="match status" value="1"/>
</dbReference>
<dbReference type="InterPro" id="IPR017871">
    <property type="entry name" value="ABC_transporter-like_CS"/>
</dbReference>
<dbReference type="InterPro" id="IPR027417">
    <property type="entry name" value="P-loop_NTPase"/>
</dbReference>
<dbReference type="SUPFAM" id="SSF52540">
    <property type="entry name" value="P-loop containing nucleoside triphosphate hydrolases"/>
    <property type="match status" value="1"/>
</dbReference>
<evidence type="ECO:0000259" key="9">
    <source>
        <dbReference type="PROSITE" id="PS50929"/>
    </source>
</evidence>
<feature type="transmembrane region" description="Helical" evidence="7">
    <location>
        <begin position="137"/>
        <end position="161"/>
    </location>
</feature>
<dbReference type="PANTHER" id="PTHR43394:SF1">
    <property type="entry name" value="ATP-BINDING CASSETTE SUB-FAMILY B MEMBER 10, MITOCHONDRIAL"/>
    <property type="match status" value="1"/>
</dbReference>
<evidence type="ECO:0000259" key="8">
    <source>
        <dbReference type="PROSITE" id="PS50893"/>
    </source>
</evidence>
<dbReference type="Gene3D" id="1.20.1560.10">
    <property type="entry name" value="ABC transporter type 1, transmembrane domain"/>
    <property type="match status" value="1"/>
</dbReference>